<name>A0A395M505_9HYPO</name>
<dbReference type="EMBL" id="PXXK01000741">
    <property type="protein sequence ID" value="RFN42377.1"/>
    <property type="molecule type" value="Genomic_DNA"/>
</dbReference>
<dbReference type="PANTHER" id="PTHR31569:SF4">
    <property type="entry name" value="SWIM-TYPE DOMAIN-CONTAINING PROTEIN"/>
    <property type="match status" value="1"/>
</dbReference>
<reference evidence="3 4" key="1">
    <citation type="journal article" date="2018" name="PLoS Pathog.">
        <title>Evolution of structural diversity of trichothecenes, a family of toxins produced by plant pathogenic and entomopathogenic fungi.</title>
        <authorList>
            <person name="Proctor R.H."/>
            <person name="McCormick S.P."/>
            <person name="Kim H.S."/>
            <person name="Cardoza R.E."/>
            <person name="Stanley A.M."/>
            <person name="Lindo L."/>
            <person name="Kelly A."/>
            <person name="Brown D.W."/>
            <person name="Lee T."/>
            <person name="Vaughan M.M."/>
            <person name="Alexander N.J."/>
            <person name="Busman M."/>
            <person name="Gutierrez S."/>
        </authorList>
    </citation>
    <scope>NUCLEOTIDE SEQUENCE [LARGE SCALE GENOMIC DNA]</scope>
    <source>
        <strain evidence="3 4">NRRL 13405</strain>
    </source>
</reference>
<accession>A0A395M505</accession>
<evidence type="ECO:0000313" key="4">
    <source>
        <dbReference type="Proteomes" id="UP000265631"/>
    </source>
</evidence>
<keyword evidence="4" id="KW-1185">Reference proteome</keyword>
<dbReference type="InterPro" id="IPR052579">
    <property type="entry name" value="Zinc_finger_SWIM"/>
</dbReference>
<dbReference type="InterPro" id="IPR018289">
    <property type="entry name" value="MULE_transposase_dom"/>
</dbReference>
<dbReference type="Proteomes" id="UP000265631">
    <property type="component" value="Unassembled WGS sequence"/>
</dbReference>
<proteinExistence type="predicted"/>
<evidence type="ECO:0000313" key="3">
    <source>
        <dbReference type="EMBL" id="RFN42377.1"/>
    </source>
</evidence>
<dbReference type="Pfam" id="PF10551">
    <property type="entry name" value="MULE"/>
    <property type="match status" value="1"/>
</dbReference>
<feature type="domain" description="MULE transposase" evidence="2">
    <location>
        <begin position="228"/>
        <end position="324"/>
    </location>
</feature>
<dbReference type="STRING" id="2594813.A0A395M505"/>
<dbReference type="AlphaFoldDB" id="A0A395M505"/>
<dbReference type="PANTHER" id="PTHR31569">
    <property type="entry name" value="SWIM-TYPE DOMAIN-CONTAINING PROTEIN"/>
    <property type="match status" value="1"/>
</dbReference>
<organism evidence="3 4">
    <name type="scientific">Fusarium flagelliforme</name>
    <dbReference type="NCBI Taxonomy" id="2675880"/>
    <lineage>
        <taxon>Eukaryota</taxon>
        <taxon>Fungi</taxon>
        <taxon>Dikarya</taxon>
        <taxon>Ascomycota</taxon>
        <taxon>Pezizomycotina</taxon>
        <taxon>Sordariomycetes</taxon>
        <taxon>Hypocreomycetidae</taxon>
        <taxon>Hypocreales</taxon>
        <taxon>Nectriaceae</taxon>
        <taxon>Fusarium</taxon>
        <taxon>Fusarium incarnatum-equiseti species complex</taxon>
    </lineage>
</organism>
<evidence type="ECO:0000259" key="2">
    <source>
        <dbReference type="Pfam" id="PF10551"/>
    </source>
</evidence>
<gene>
    <name evidence="3" type="ORF">FIE12Z_12827</name>
</gene>
<evidence type="ECO:0000256" key="1">
    <source>
        <dbReference type="SAM" id="MobiDB-lite"/>
    </source>
</evidence>
<sequence>MNPIDASNVFPDDVLPPEGHFPSQQALLTAINAWARERGYAFVVKNSWNTSSGRKRAIYTCDRGSKAPSRTRKRIRNTVSRHTGCLFSVLAKEELDKTSWSLSYRPDQKHQEHNHEPSHPLAHPTHRILSPSDRLIVKQLTSSGSAPKEVISHLRNTSETLATQQDIYNCIAETKRELLKGQSNIHALSDQLKSEGFWSRIRLEEGTVTAVLFAHPKSLAYLKLYTEVLILDCTYKTNKYKMPLLNAIGVDACQRSFCIAFAFLSGEEEGDYNWALTELRSIYAGVGADSPSVILTDRCLACMNAVASTFPDSTALLCLWHINKAVLRYCMDAFTKDPKDHEGQEKWKGFYSSWHDLVASSNEDIYYQKLDDFKKKYTADYISQVGYITETWLDLYKQKFVKVWVDQHLHFNQYVTSRCEGIHQLIKSYLKTSQLNLFDAWRHIKLVVMNQVAELESNQARQQANFPLKLSGSLYGNIRGWISHEALRLVDDQRARLLHDLPACTGTFNRTLGLPCAHLIEPLLHRSQPLQMYHFHSHWRIQRIGNPQLLIEPPVQVDRLQATSVLPVTSTQREPCAFEAVENTIRPRAPPTCSKCHQPGHTMKSKACPLRWEHISQTPTQASTQASINVAPPQASTAGVPLHASTTVHTVTHTVSRSTTRSLSPTSSGVHTTTETTTETTTHTTTVTVTSPVARPPTVTAQSEADTLSYTDPRAIYQRYKADREAWYAALPRGALKTNQQYRKAMKLPQRYNKAEYDWCLGWKEMGRQCRIGRSLRDWTKEEMMSYLDFDKAETARVERNVEKELQAQPFTTYRGSDYVWKAAARDHEDQQRVYQNRKPHD</sequence>
<feature type="region of interest" description="Disordered" evidence="1">
    <location>
        <begin position="652"/>
        <end position="686"/>
    </location>
</feature>
<protein>
    <submittedName>
        <fullName evidence="3">Transposase</fullName>
    </submittedName>
</protein>
<comment type="caution">
    <text evidence="3">The sequence shown here is derived from an EMBL/GenBank/DDBJ whole genome shotgun (WGS) entry which is preliminary data.</text>
</comment>